<evidence type="ECO:0000259" key="3">
    <source>
        <dbReference type="PROSITE" id="PS50887"/>
    </source>
</evidence>
<dbReference type="CDD" id="cd01949">
    <property type="entry name" value="GGDEF"/>
    <property type="match status" value="1"/>
</dbReference>
<dbReference type="NCBIfam" id="TIGR00229">
    <property type="entry name" value="sensory_box"/>
    <property type="match status" value="1"/>
</dbReference>
<name>A0A8J2ZQL9_9BACI</name>
<dbReference type="InterPro" id="IPR000160">
    <property type="entry name" value="GGDEF_dom"/>
</dbReference>
<sequence length="644" mass="74696">MDSFLADQMILTHLREPILFVNSEGLVIQGNDAAFSLLNRKEEEQVNISGYLDFNTLKGKQKIHTLMELEDKIIEVKSLPVDDNHYCLLLNEISLQEKAMEIKNYIQYVTDTFDEGIVMYHNQKILDCDPQFAAIFGYEADELKGMDIGNLFADQSISCLQNKHKPADELLELNGVKKDGKEIYVEMAEHPYHHNGNIVRVALVRDITERIKNEKRMEYIAYYDEVTDLPNYKFFTKVLNEAIKEAKSSNESLAVYYIDLNYFKEINDTFGYEFGNRLLKTCGNKFKSFLQTDTFIARDGGDEFLILKRNVKDEQEAKILAEKLISEFEKPIRIDDFEIYTSLSIGISIYPEHGRQASELLKHADSAMYVVKEARRNNYKLFDNSIAEDFKKMLLMESDLRRAVKENQFELHYQPQKNIKTGKLVGMEALLRWNHPEKGYIPPTEFIPLAEKSGLIIEIGDWVIRKACEQNKKWQDEGFEPITVSVNLSAKQLHQKDFVDKIKRILEETGLESKYLELEITESMAMSNEEYILRTLRELRKIGVNVSIDDFGTGYSSLKYLSLFPVTKLKIDKMFMDDTLNHNKQIVKSIINMSHSLKMRVIAEGVETEEQMKFLENEKCDEIQGYYFSKPLPPAELKDFLPVV</sequence>
<accession>A0A8J2ZQL9</accession>
<dbReference type="PROSITE" id="PS50113">
    <property type="entry name" value="PAC"/>
    <property type="match status" value="1"/>
</dbReference>
<reference evidence="4" key="2">
    <citation type="submission" date="2020-09" db="EMBL/GenBank/DDBJ databases">
        <authorList>
            <person name="Sun Q."/>
            <person name="Zhou Y."/>
        </authorList>
    </citation>
    <scope>NUCLEOTIDE SEQUENCE</scope>
    <source>
        <strain evidence="4">CGMCC 1.12360</strain>
    </source>
</reference>
<dbReference type="SMART" id="SM00267">
    <property type="entry name" value="GGDEF"/>
    <property type="match status" value="1"/>
</dbReference>
<evidence type="ECO:0000259" key="2">
    <source>
        <dbReference type="PROSITE" id="PS50883"/>
    </source>
</evidence>
<evidence type="ECO:0000259" key="1">
    <source>
        <dbReference type="PROSITE" id="PS50113"/>
    </source>
</evidence>
<dbReference type="CDD" id="cd01948">
    <property type="entry name" value="EAL"/>
    <property type="match status" value="1"/>
</dbReference>
<dbReference type="SUPFAM" id="SSF141868">
    <property type="entry name" value="EAL domain-like"/>
    <property type="match status" value="1"/>
</dbReference>
<dbReference type="InterPro" id="IPR035965">
    <property type="entry name" value="PAS-like_dom_sf"/>
</dbReference>
<proteinExistence type="predicted"/>
<dbReference type="Pfam" id="PF00563">
    <property type="entry name" value="EAL"/>
    <property type="match status" value="1"/>
</dbReference>
<organism evidence="4 5">
    <name type="scientific">Compostibacillus humi</name>
    <dbReference type="NCBI Taxonomy" id="1245525"/>
    <lineage>
        <taxon>Bacteria</taxon>
        <taxon>Bacillati</taxon>
        <taxon>Bacillota</taxon>
        <taxon>Bacilli</taxon>
        <taxon>Bacillales</taxon>
        <taxon>Bacillaceae</taxon>
        <taxon>Compostibacillus</taxon>
    </lineage>
</organism>
<evidence type="ECO:0008006" key="6">
    <source>
        <dbReference type="Google" id="ProtNLM"/>
    </source>
</evidence>
<dbReference type="InterPro" id="IPR000700">
    <property type="entry name" value="PAS-assoc_C"/>
</dbReference>
<dbReference type="InterPro" id="IPR052155">
    <property type="entry name" value="Biofilm_reg_signaling"/>
</dbReference>
<evidence type="ECO:0000313" key="4">
    <source>
        <dbReference type="EMBL" id="GGH72033.1"/>
    </source>
</evidence>
<dbReference type="RefSeq" id="WP_188391142.1">
    <property type="nucleotide sequence ID" value="NZ_BMEV01000011.1"/>
</dbReference>
<feature type="domain" description="EAL" evidence="2">
    <location>
        <begin position="393"/>
        <end position="644"/>
    </location>
</feature>
<dbReference type="InterPro" id="IPR001633">
    <property type="entry name" value="EAL_dom"/>
</dbReference>
<keyword evidence="5" id="KW-1185">Reference proteome</keyword>
<reference evidence="4" key="1">
    <citation type="journal article" date="2014" name="Int. J. Syst. Evol. Microbiol.">
        <title>Complete genome sequence of Corynebacterium casei LMG S-19264T (=DSM 44701T), isolated from a smear-ripened cheese.</title>
        <authorList>
            <consortium name="US DOE Joint Genome Institute (JGI-PGF)"/>
            <person name="Walter F."/>
            <person name="Albersmeier A."/>
            <person name="Kalinowski J."/>
            <person name="Ruckert C."/>
        </authorList>
    </citation>
    <scope>NUCLEOTIDE SEQUENCE</scope>
    <source>
        <strain evidence="4">CGMCC 1.12360</strain>
    </source>
</reference>
<dbReference type="SUPFAM" id="SSF55073">
    <property type="entry name" value="Nucleotide cyclase"/>
    <property type="match status" value="1"/>
</dbReference>
<dbReference type="CDD" id="cd00130">
    <property type="entry name" value="PAS"/>
    <property type="match status" value="1"/>
</dbReference>
<dbReference type="Pfam" id="PF13426">
    <property type="entry name" value="PAS_9"/>
    <property type="match status" value="1"/>
</dbReference>
<dbReference type="Gene3D" id="3.30.450.20">
    <property type="entry name" value="PAS domain"/>
    <property type="match status" value="1"/>
</dbReference>
<dbReference type="PANTHER" id="PTHR44757:SF2">
    <property type="entry name" value="BIOFILM ARCHITECTURE MAINTENANCE PROTEIN MBAA"/>
    <property type="match status" value="1"/>
</dbReference>
<dbReference type="PANTHER" id="PTHR44757">
    <property type="entry name" value="DIGUANYLATE CYCLASE DGCP"/>
    <property type="match status" value="1"/>
</dbReference>
<dbReference type="SMART" id="SM00091">
    <property type="entry name" value="PAS"/>
    <property type="match status" value="2"/>
</dbReference>
<dbReference type="NCBIfam" id="TIGR00254">
    <property type="entry name" value="GGDEF"/>
    <property type="match status" value="1"/>
</dbReference>
<dbReference type="InterPro" id="IPR035919">
    <property type="entry name" value="EAL_sf"/>
</dbReference>
<dbReference type="EMBL" id="BMEV01000011">
    <property type="protein sequence ID" value="GGH72033.1"/>
    <property type="molecule type" value="Genomic_DNA"/>
</dbReference>
<dbReference type="Gene3D" id="3.20.20.450">
    <property type="entry name" value="EAL domain"/>
    <property type="match status" value="1"/>
</dbReference>
<dbReference type="Gene3D" id="3.30.70.270">
    <property type="match status" value="1"/>
</dbReference>
<dbReference type="AlphaFoldDB" id="A0A8J2ZQL9"/>
<dbReference type="PROSITE" id="PS50887">
    <property type="entry name" value="GGDEF"/>
    <property type="match status" value="1"/>
</dbReference>
<dbReference type="SUPFAM" id="SSF55785">
    <property type="entry name" value="PYP-like sensor domain (PAS domain)"/>
    <property type="match status" value="1"/>
</dbReference>
<comment type="caution">
    <text evidence="4">The sequence shown here is derived from an EMBL/GenBank/DDBJ whole genome shotgun (WGS) entry which is preliminary data.</text>
</comment>
<dbReference type="InterPro" id="IPR043128">
    <property type="entry name" value="Rev_trsase/Diguanyl_cyclase"/>
</dbReference>
<feature type="domain" description="PAC" evidence="1">
    <location>
        <begin position="169"/>
        <end position="219"/>
    </location>
</feature>
<dbReference type="Pfam" id="PF00990">
    <property type="entry name" value="GGDEF"/>
    <property type="match status" value="1"/>
</dbReference>
<dbReference type="PROSITE" id="PS50883">
    <property type="entry name" value="EAL"/>
    <property type="match status" value="1"/>
</dbReference>
<protein>
    <recommendedName>
        <fullName evidence="6">EAL domain-containing protein</fullName>
    </recommendedName>
</protein>
<dbReference type="Proteomes" id="UP000602050">
    <property type="component" value="Unassembled WGS sequence"/>
</dbReference>
<dbReference type="InterPro" id="IPR029787">
    <property type="entry name" value="Nucleotide_cyclase"/>
</dbReference>
<gene>
    <name evidence="4" type="ORF">GCM10010978_08570</name>
</gene>
<feature type="domain" description="GGDEF" evidence="3">
    <location>
        <begin position="251"/>
        <end position="384"/>
    </location>
</feature>
<dbReference type="SMART" id="SM00052">
    <property type="entry name" value="EAL"/>
    <property type="match status" value="1"/>
</dbReference>
<dbReference type="InterPro" id="IPR000014">
    <property type="entry name" value="PAS"/>
</dbReference>
<evidence type="ECO:0000313" key="5">
    <source>
        <dbReference type="Proteomes" id="UP000602050"/>
    </source>
</evidence>
<dbReference type="FunFam" id="3.20.20.450:FF:000001">
    <property type="entry name" value="Cyclic di-GMP phosphodiesterase yahA"/>
    <property type="match status" value="1"/>
</dbReference>